<reference evidence="1 2" key="1">
    <citation type="submission" date="2018-12" db="EMBL/GenBank/DDBJ databases">
        <title>Cadmium resistance mechanism in endophytic bacteria Burkholderia cenocepacia YG-3.</title>
        <authorList>
            <person name="Zhang X."/>
            <person name="Wang X."/>
            <person name="Zhu Y."/>
        </authorList>
    </citation>
    <scope>NUCLEOTIDE SEQUENCE [LARGE SCALE GENOMIC DNA]</scope>
    <source>
        <strain evidence="1 2">YG-3</strain>
    </source>
</reference>
<protein>
    <submittedName>
        <fullName evidence="1">Uncharacterized protein</fullName>
    </submittedName>
</protein>
<gene>
    <name evidence="1" type="ORF">D5R55_19265</name>
</gene>
<accession>A0A3Q9FAC6</accession>
<name>A0A3Q9FAC6_9BURK</name>
<sequence>MNNNRCENKVVVLEVHPGDYHHVERAAERLGYGTPEFVMLSASLVASAIANGDDALRTPAALRESTDRWSR</sequence>
<dbReference type="AlphaFoldDB" id="A0A3Q9FAC6"/>
<evidence type="ECO:0000313" key="1">
    <source>
        <dbReference type="EMBL" id="AZQ53127.1"/>
    </source>
</evidence>
<dbReference type="Proteomes" id="UP000277191">
    <property type="component" value="Chromosome 2"/>
</dbReference>
<organism evidence="1 2">
    <name type="scientific">Burkholderia cenocepacia</name>
    <dbReference type="NCBI Taxonomy" id="95486"/>
    <lineage>
        <taxon>Bacteria</taxon>
        <taxon>Pseudomonadati</taxon>
        <taxon>Pseudomonadota</taxon>
        <taxon>Betaproteobacteria</taxon>
        <taxon>Burkholderiales</taxon>
        <taxon>Burkholderiaceae</taxon>
        <taxon>Burkholderia</taxon>
        <taxon>Burkholderia cepacia complex</taxon>
    </lineage>
</organism>
<dbReference type="EMBL" id="CP034546">
    <property type="protein sequence ID" value="AZQ53127.1"/>
    <property type="molecule type" value="Genomic_DNA"/>
</dbReference>
<evidence type="ECO:0000313" key="2">
    <source>
        <dbReference type="Proteomes" id="UP000277191"/>
    </source>
</evidence>
<proteinExistence type="predicted"/>